<proteinExistence type="predicted"/>
<keyword evidence="1" id="KW-0503">Monooxygenase</keyword>
<keyword evidence="1" id="KW-0560">Oxidoreductase</keyword>
<evidence type="ECO:0000313" key="1">
    <source>
        <dbReference type="EMBL" id="VWO99537.1"/>
    </source>
</evidence>
<dbReference type="AlphaFoldDB" id="A0A5K1K1W9"/>
<organism evidence="1">
    <name type="scientific">Ganoderma boninense</name>
    <dbReference type="NCBI Taxonomy" id="34458"/>
    <lineage>
        <taxon>Eukaryota</taxon>
        <taxon>Fungi</taxon>
        <taxon>Dikarya</taxon>
        <taxon>Basidiomycota</taxon>
        <taxon>Agaricomycotina</taxon>
        <taxon>Agaricomycetes</taxon>
        <taxon>Polyporales</taxon>
        <taxon>Polyporaceae</taxon>
        <taxon>Ganoderma</taxon>
    </lineage>
</organism>
<protein>
    <submittedName>
        <fullName evidence="1">Cytochrome P450 monooxygenase CYP52X1</fullName>
    </submittedName>
</protein>
<accession>A0A5K1K1W9</accession>
<dbReference type="EMBL" id="LR727717">
    <property type="protein sequence ID" value="VWO99537.1"/>
    <property type="molecule type" value="Genomic_DNA"/>
</dbReference>
<name>A0A5K1K1W9_9APHY</name>
<sequence>MNHHRFSSTRQMLVTISATGPQGTFHLATLPFCVPNDLMARAGWDSTYGTFLGSILNDSPCFSAVREVWISGVHPETHDHTQIAAAFTGAIAGLQALETIVLVEPPRGYSRATPTLCLCPDAHGSVPLPPNLRTLRLVYAHGAGWTRVGITNCLGVDRLLAELETGAYGYFETLVLEMRRWLDVSPEDIVRLRGHFATVECRYVDEPPTMPLPNYSMEPYGGPGGTSSLLGSLW</sequence>
<dbReference type="GO" id="GO:0004497">
    <property type="term" value="F:monooxygenase activity"/>
    <property type="evidence" value="ECO:0007669"/>
    <property type="project" value="UniProtKB-KW"/>
</dbReference>
<gene>
    <name evidence="1" type="primary">E2EAF6</name>
</gene>
<reference evidence="1" key="1">
    <citation type="submission" date="2019-10" db="EMBL/GenBank/DDBJ databases">
        <authorList>
            <person name="Nor Muhammad N."/>
        </authorList>
    </citation>
    <scope>NUCLEOTIDE SEQUENCE</scope>
</reference>